<dbReference type="InterPro" id="IPR001055">
    <property type="entry name" value="Adrenodoxin-like"/>
</dbReference>
<dbReference type="EMBL" id="JPER01000001">
    <property type="protein sequence ID" value="KFZ31665.1"/>
    <property type="molecule type" value="Genomic_DNA"/>
</dbReference>
<accession>A0A094IVF6</accession>
<evidence type="ECO:0000256" key="4">
    <source>
        <dbReference type="ARBA" id="ARBA00023014"/>
    </source>
</evidence>
<proteinExistence type="predicted"/>
<keyword evidence="3" id="KW-0408">Iron</keyword>
<keyword evidence="4" id="KW-0411">Iron-sulfur</keyword>
<evidence type="ECO:0000259" key="6">
    <source>
        <dbReference type="PROSITE" id="PS51085"/>
    </source>
</evidence>
<evidence type="ECO:0000313" key="7">
    <source>
        <dbReference type="EMBL" id="KFZ31665.1"/>
    </source>
</evidence>
<keyword evidence="5" id="KW-0830">Ubiquinone</keyword>
<dbReference type="GO" id="GO:0046872">
    <property type="term" value="F:metal ion binding"/>
    <property type="evidence" value="ECO:0007669"/>
    <property type="project" value="UniProtKB-KW"/>
</dbReference>
<dbReference type="PROSITE" id="PS51085">
    <property type="entry name" value="2FE2S_FER_2"/>
    <property type="match status" value="1"/>
</dbReference>
<sequence length="106" mass="11788">MPQVIFIDPRGAQFEVDVEVGENVMQAAVDNMIDGILGECGGVLSCATCHCYVDPDWQDKLPPASEQEEDMLDMVVDPKENSRLSCQLEMTEELDGLVVRLPRSQF</sequence>
<dbReference type="GO" id="GO:0140647">
    <property type="term" value="P:P450-containing electron transport chain"/>
    <property type="evidence" value="ECO:0007669"/>
    <property type="project" value="InterPro"/>
</dbReference>
<evidence type="ECO:0000256" key="3">
    <source>
        <dbReference type="ARBA" id="ARBA00023004"/>
    </source>
</evidence>
<dbReference type="eggNOG" id="COG0633">
    <property type="taxonomic scope" value="Bacteria"/>
</dbReference>
<dbReference type="GO" id="GO:0009055">
    <property type="term" value="F:electron transfer activity"/>
    <property type="evidence" value="ECO:0007669"/>
    <property type="project" value="TreeGrafter"/>
</dbReference>
<dbReference type="GO" id="GO:0051537">
    <property type="term" value="F:2 iron, 2 sulfur cluster binding"/>
    <property type="evidence" value="ECO:0007669"/>
    <property type="project" value="UniProtKB-KW"/>
</dbReference>
<organism evidence="7 8">
    <name type="scientific">Pseudidiomarina salinarum</name>
    <dbReference type="NCBI Taxonomy" id="435908"/>
    <lineage>
        <taxon>Bacteria</taxon>
        <taxon>Pseudomonadati</taxon>
        <taxon>Pseudomonadota</taxon>
        <taxon>Gammaproteobacteria</taxon>
        <taxon>Alteromonadales</taxon>
        <taxon>Idiomarinaceae</taxon>
        <taxon>Pseudidiomarina</taxon>
    </lineage>
</organism>
<evidence type="ECO:0000256" key="2">
    <source>
        <dbReference type="ARBA" id="ARBA00022723"/>
    </source>
</evidence>
<dbReference type="OrthoDB" id="9799640at2"/>
<name>A0A094IVF6_9GAMM</name>
<reference evidence="7 8" key="1">
    <citation type="submission" date="2014-06" db="EMBL/GenBank/DDBJ databases">
        <title>The draft genome sequence of Idiomarina salinarum ISL-52.</title>
        <authorList>
            <person name="Du J."/>
            <person name="Shao Z."/>
        </authorList>
    </citation>
    <scope>NUCLEOTIDE SEQUENCE [LARGE SCALE GENOMIC DNA]</scope>
    <source>
        <strain evidence="7 8">ISL-52</strain>
    </source>
</reference>
<dbReference type="RefSeq" id="WP_034774049.1">
    <property type="nucleotide sequence ID" value="NZ_JPER01000001.1"/>
</dbReference>
<dbReference type="SUPFAM" id="SSF54292">
    <property type="entry name" value="2Fe-2S ferredoxin-like"/>
    <property type="match status" value="1"/>
</dbReference>
<keyword evidence="8" id="KW-1185">Reference proteome</keyword>
<dbReference type="CDD" id="cd00207">
    <property type="entry name" value="fer2"/>
    <property type="match status" value="1"/>
</dbReference>
<dbReference type="PANTHER" id="PTHR23426:SF67">
    <property type="entry name" value="2FE-2S FERREDOXIN-TYPE DOMAIN-CONTAINING PROTEIN"/>
    <property type="match status" value="1"/>
</dbReference>
<protein>
    <submittedName>
        <fullName evidence="7">Reductase</fullName>
    </submittedName>
</protein>
<feature type="domain" description="2Fe-2S ferredoxin-type" evidence="6">
    <location>
        <begin position="2"/>
        <end position="105"/>
    </location>
</feature>
<dbReference type="PANTHER" id="PTHR23426">
    <property type="entry name" value="FERREDOXIN/ADRENODOXIN"/>
    <property type="match status" value="1"/>
</dbReference>
<dbReference type="Pfam" id="PF00111">
    <property type="entry name" value="Fer2"/>
    <property type="match status" value="1"/>
</dbReference>
<keyword evidence="2" id="KW-0479">Metal-binding</keyword>
<gene>
    <name evidence="7" type="ORF">IDSA_02965</name>
</gene>
<evidence type="ECO:0000256" key="1">
    <source>
        <dbReference type="ARBA" id="ARBA00022714"/>
    </source>
</evidence>
<dbReference type="InterPro" id="IPR001041">
    <property type="entry name" value="2Fe-2S_ferredoxin-type"/>
</dbReference>
<dbReference type="AlphaFoldDB" id="A0A094IVF6"/>
<dbReference type="InterPro" id="IPR036010">
    <property type="entry name" value="2Fe-2S_ferredoxin-like_sf"/>
</dbReference>
<keyword evidence="1" id="KW-0001">2Fe-2S</keyword>
<dbReference type="PRINTS" id="PR00355">
    <property type="entry name" value="ADRENODOXIN"/>
</dbReference>
<dbReference type="InterPro" id="IPR012675">
    <property type="entry name" value="Beta-grasp_dom_sf"/>
</dbReference>
<evidence type="ECO:0000256" key="5">
    <source>
        <dbReference type="ARBA" id="ARBA00023075"/>
    </source>
</evidence>
<dbReference type="Proteomes" id="UP000054363">
    <property type="component" value="Unassembled WGS sequence"/>
</dbReference>
<dbReference type="Gene3D" id="3.10.20.30">
    <property type="match status" value="1"/>
</dbReference>
<evidence type="ECO:0000313" key="8">
    <source>
        <dbReference type="Proteomes" id="UP000054363"/>
    </source>
</evidence>
<comment type="caution">
    <text evidence="7">The sequence shown here is derived from an EMBL/GenBank/DDBJ whole genome shotgun (WGS) entry which is preliminary data.</text>
</comment>
<dbReference type="STRING" id="435908.IDSA_02965"/>